<evidence type="ECO:0000256" key="17">
    <source>
        <dbReference type="PROSITE-ProRule" id="PRU00418"/>
    </source>
</evidence>
<evidence type="ECO:0000256" key="8">
    <source>
        <dbReference type="ARBA" id="ARBA00022679"/>
    </source>
</evidence>
<dbReference type="PANTHER" id="PTHR34382:SF9">
    <property type="entry name" value="PHOSPHOTRANSFERASE SYSTEM SUGAR-SPECIFIC EII COMPONENT"/>
    <property type="match status" value="1"/>
</dbReference>
<dbReference type="PIRSF" id="PIRSF000699">
    <property type="entry name" value="PTS_IILac_III"/>
    <property type="match status" value="1"/>
</dbReference>
<keyword evidence="4" id="KW-0813">Transport</keyword>
<evidence type="ECO:0000256" key="3">
    <source>
        <dbReference type="ARBA" id="ARBA00014322"/>
    </source>
</evidence>
<evidence type="ECO:0000256" key="1">
    <source>
        <dbReference type="ARBA" id="ARBA00004496"/>
    </source>
</evidence>
<dbReference type="InterPro" id="IPR003188">
    <property type="entry name" value="PTS_IIA_lac/cel"/>
</dbReference>
<keyword evidence="8" id="KW-0808">Transferase</keyword>
<evidence type="ECO:0000256" key="4">
    <source>
        <dbReference type="ARBA" id="ARBA00022448"/>
    </source>
</evidence>
<dbReference type="OrthoDB" id="350602at2"/>
<dbReference type="GO" id="GO:0005737">
    <property type="term" value="C:cytoplasm"/>
    <property type="evidence" value="ECO:0007669"/>
    <property type="project" value="UniProtKB-SubCell"/>
</dbReference>
<proteinExistence type="predicted"/>
<feature type="modified residue" description="Phosphohistidine; by HPr" evidence="17">
    <location>
        <position position="78"/>
    </location>
</feature>
<accession>A0A921LU38</accession>
<evidence type="ECO:0000256" key="10">
    <source>
        <dbReference type="ARBA" id="ARBA00022723"/>
    </source>
</evidence>
<evidence type="ECO:0000313" key="19">
    <source>
        <dbReference type="Proteomes" id="UP000753256"/>
    </source>
</evidence>
<reference evidence="18" key="2">
    <citation type="submission" date="2021-09" db="EMBL/GenBank/DDBJ databases">
        <authorList>
            <person name="Gilroy R."/>
        </authorList>
    </citation>
    <scope>NUCLEOTIDE SEQUENCE</scope>
    <source>
        <strain evidence="18">ChiHjej13B12-9602</strain>
    </source>
</reference>
<evidence type="ECO:0000256" key="7">
    <source>
        <dbReference type="ARBA" id="ARBA00022597"/>
    </source>
</evidence>
<evidence type="ECO:0000256" key="9">
    <source>
        <dbReference type="ARBA" id="ARBA00022683"/>
    </source>
</evidence>
<dbReference type="AlphaFoldDB" id="A0A921LU38"/>
<evidence type="ECO:0000256" key="11">
    <source>
        <dbReference type="ARBA" id="ARBA00022842"/>
    </source>
</evidence>
<keyword evidence="5" id="KW-0963">Cytoplasm</keyword>
<gene>
    <name evidence="18" type="ORF">K8V70_09750</name>
</gene>
<keyword evidence="6" id="KW-0597">Phosphoprotein</keyword>
<comment type="subunit">
    <text evidence="2">Homotrimer.</text>
</comment>
<dbReference type="EMBL" id="DYUZ01000035">
    <property type="protein sequence ID" value="HJG38119.1"/>
    <property type="molecule type" value="Genomic_DNA"/>
</dbReference>
<comment type="cofactor">
    <cofactor evidence="16">
        <name>Mg(2+)</name>
        <dbReference type="ChEBI" id="CHEBI:18420"/>
    </cofactor>
    <text evidence="16">Binds 1 Mg(2+) ion per trimer.</text>
</comment>
<dbReference type="CDD" id="cd00215">
    <property type="entry name" value="PTS_IIA_lac"/>
    <property type="match status" value="1"/>
</dbReference>
<sequence>MDKEAVQMMSFQLVAHVGEATAHFTEAIKFAREGDFEAVDREIKAGDAEIIEAHNSQTDLLRCEVTGEEIEFSLLLVHAQDHLMTTIVFERVAKELIEVYRELREVRDAK</sequence>
<keyword evidence="9" id="KW-0598">Phosphotransferase system</keyword>
<reference evidence="18" key="1">
    <citation type="journal article" date="2021" name="PeerJ">
        <title>Extensive microbial diversity within the chicken gut microbiome revealed by metagenomics and culture.</title>
        <authorList>
            <person name="Gilroy R."/>
            <person name="Ravi A."/>
            <person name="Getino M."/>
            <person name="Pursley I."/>
            <person name="Horton D.L."/>
            <person name="Alikhan N.F."/>
            <person name="Baker D."/>
            <person name="Gharbi K."/>
            <person name="Hall N."/>
            <person name="Watson M."/>
            <person name="Adriaenssens E.M."/>
            <person name="Foster-Nyarko E."/>
            <person name="Jarju S."/>
            <person name="Secka A."/>
            <person name="Antonio M."/>
            <person name="Oren A."/>
            <person name="Chaudhuri R.R."/>
            <person name="La Ragione R."/>
            <person name="Hildebrand F."/>
            <person name="Pallen M.J."/>
        </authorList>
    </citation>
    <scope>NUCLEOTIDE SEQUENCE</scope>
    <source>
        <strain evidence="18">ChiHjej13B12-9602</strain>
    </source>
</reference>
<feature type="binding site" evidence="16">
    <location>
        <position position="81"/>
    </location>
    <ligand>
        <name>Mg(2+)</name>
        <dbReference type="ChEBI" id="CHEBI:18420"/>
        <note>ligand shared between all trimeric partners</note>
    </ligand>
</feature>
<evidence type="ECO:0000256" key="2">
    <source>
        <dbReference type="ARBA" id="ARBA00011233"/>
    </source>
</evidence>
<feature type="active site" description="Tele-phosphohistidine intermediate" evidence="15">
    <location>
        <position position="78"/>
    </location>
</feature>
<dbReference type="Pfam" id="PF02255">
    <property type="entry name" value="PTS_IIA"/>
    <property type="match status" value="1"/>
</dbReference>
<evidence type="ECO:0000256" key="6">
    <source>
        <dbReference type="ARBA" id="ARBA00022553"/>
    </source>
</evidence>
<comment type="subcellular location">
    <subcellularLocation>
        <location evidence="1">Cytoplasm</location>
    </subcellularLocation>
</comment>
<evidence type="ECO:0000313" key="18">
    <source>
        <dbReference type="EMBL" id="HJG38119.1"/>
    </source>
</evidence>
<dbReference type="GO" id="GO:0046872">
    <property type="term" value="F:metal ion binding"/>
    <property type="evidence" value="ECO:0007669"/>
    <property type="project" value="UniProtKB-KW"/>
</dbReference>
<dbReference type="Proteomes" id="UP000753256">
    <property type="component" value="Unassembled WGS sequence"/>
</dbReference>
<keyword evidence="7" id="KW-0762">Sugar transport</keyword>
<dbReference type="InterPro" id="IPR036542">
    <property type="entry name" value="PTS_IIA_lac/cel_sf"/>
</dbReference>
<dbReference type="PROSITE" id="PS51095">
    <property type="entry name" value="PTS_EIIA_TYPE_3"/>
    <property type="match status" value="1"/>
</dbReference>
<evidence type="ECO:0000256" key="12">
    <source>
        <dbReference type="ARBA" id="ARBA00030293"/>
    </source>
</evidence>
<dbReference type="GO" id="GO:0016740">
    <property type="term" value="F:transferase activity"/>
    <property type="evidence" value="ECO:0007669"/>
    <property type="project" value="UniProtKB-KW"/>
</dbReference>
<evidence type="ECO:0000256" key="13">
    <source>
        <dbReference type="ARBA" id="ARBA00031467"/>
    </source>
</evidence>
<organism evidence="18 19">
    <name type="scientific">Enorma phocaeensis</name>
    <dbReference type="NCBI Taxonomy" id="1871019"/>
    <lineage>
        <taxon>Bacteria</taxon>
        <taxon>Bacillati</taxon>
        <taxon>Actinomycetota</taxon>
        <taxon>Coriobacteriia</taxon>
        <taxon>Coriobacteriales</taxon>
        <taxon>Coriobacteriaceae</taxon>
        <taxon>Enorma</taxon>
    </lineage>
</organism>
<dbReference type="PANTHER" id="PTHR34382">
    <property type="entry name" value="PTS SYSTEM N,N'-DIACETYLCHITOBIOSE-SPECIFIC EIIA COMPONENT"/>
    <property type="match status" value="1"/>
</dbReference>
<keyword evidence="10 16" id="KW-0479">Metal-binding</keyword>
<dbReference type="RefSeq" id="WP_102372764.1">
    <property type="nucleotide sequence ID" value="NZ_CALUIL010000028.1"/>
</dbReference>
<dbReference type="Gene3D" id="1.20.58.80">
    <property type="entry name" value="Phosphotransferase system, lactose/cellobiose-type IIA subunit"/>
    <property type="match status" value="1"/>
</dbReference>
<keyword evidence="11 16" id="KW-0460">Magnesium</keyword>
<comment type="caution">
    <text evidence="18">The sequence shown here is derived from an EMBL/GenBank/DDBJ whole genome shotgun (WGS) entry which is preliminary data.</text>
</comment>
<protein>
    <recommendedName>
        <fullName evidence="3">PTS system lactose-specific EIIA component</fullName>
    </recommendedName>
    <alternativeName>
        <fullName evidence="12">EIIA-Lac</fullName>
    </alternativeName>
    <alternativeName>
        <fullName evidence="14">EIII-Lac</fullName>
    </alternativeName>
    <alternativeName>
        <fullName evidence="13">Lactose-specific phosphotransferase enzyme IIA component</fullName>
    </alternativeName>
</protein>
<name>A0A921LU38_9ACTN</name>
<evidence type="ECO:0000256" key="14">
    <source>
        <dbReference type="ARBA" id="ARBA00032708"/>
    </source>
</evidence>
<evidence type="ECO:0000256" key="15">
    <source>
        <dbReference type="PIRSR" id="PIRSR000699-1"/>
    </source>
</evidence>
<evidence type="ECO:0000256" key="16">
    <source>
        <dbReference type="PIRSR" id="PIRSR000699-2"/>
    </source>
</evidence>
<evidence type="ECO:0000256" key="5">
    <source>
        <dbReference type="ARBA" id="ARBA00022490"/>
    </source>
</evidence>
<dbReference type="SUPFAM" id="SSF46973">
    <property type="entry name" value="Enzyme IIa from lactose specific PTS, IIa-lac"/>
    <property type="match status" value="1"/>
</dbReference>
<dbReference type="GO" id="GO:0009401">
    <property type="term" value="P:phosphoenolpyruvate-dependent sugar phosphotransferase system"/>
    <property type="evidence" value="ECO:0007669"/>
    <property type="project" value="UniProtKB-KW"/>
</dbReference>